<feature type="region of interest" description="Disordered" evidence="1">
    <location>
        <begin position="20"/>
        <end position="57"/>
    </location>
</feature>
<comment type="caution">
    <text evidence="2">The sequence shown here is derived from an EMBL/GenBank/DDBJ whole genome shotgun (WGS) entry which is preliminary data.</text>
</comment>
<sequence length="778" mass="82648">MSLVALQICNISKTIAGQKEEMQAQQTGNAQTGRPSLLEPARSTCEGSRGMAAPMAPKQSSDSIAMTLLAPSSHAVAGFTLHITCSNLRDLGLEIPKVFRAPVRAAFPQRQKLDAHPVTCCFAEEIGSCSSSLMYKDTRIYISSIMLLRQAFKASDTVEVVILPDATVMLQKEIGGTGQKTLLSNRDSIPCCQRPADATSAACNGLQRVSKRLKTIHLCGSTADVPPSAQSLHDNPASTLPSGCSAAVAHDFRPWLLHAAESKTPGDSHIKANGQKHALRAAQLYAQPAPSSRKSAAAEADLTNVQGDASQQPSSNQCLIEMENEPIEVQPGKKGSRASRWPRDRIAAHVQGDCRKEGLNSPAPLRPDMGAASSFQLHPVANATSQTREGACCSLQAITKQLAMAASSSSVPRGLPGKGLSRPQHCDPIASRAPKVLATMPETTAIQMAMVMVFQQAVCIRLKANLTNQEQVQLEHQAAMNGAMSELWNRKHQQVTELRAQLGSAKAAVKALKAAAQAAARAPAKQRLVPQGLPAPDILPDLKAAAEAHCKHLRRSDVSQPAELDTAQEFLHEHGRQKNALPANSHATANGGNKCASPYVAVQQKLEKVKTGIRVIMARAQANHFHCPEQPLLPALELAPRAAGDQAHAQTDRNQGPQQAVAGAIVPEAMDFADAQQQQQHGPAKDGLSSAENNPLATEACPPRHVLRTGEDPAESSPVSMPHVTADPANSASRQPAQQRSSSELIRGINGSAECAACSSKTVSEACARRDRALVVMR</sequence>
<evidence type="ECO:0000313" key="2">
    <source>
        <dbReference type="EMBL" id="KAK9817608.1"/>
    </source>
</evidence>
<feature type="region of interest" description="Disordered" evidence="1">
    <location>
        <begin position="286"/>
        <end position="314"/>
    </location>
</feature>
<protein>
    <submittedName>
        <fullName evidence="2">Uncharacterized protein</fullName>
    </submittedName>
</protein>
<proteinExistence type="predicted"/>
<feature type="compositionally biased region" description="Polar residues" evidence="1">
    <location>
        <begin position="23"/>
        <end position="34"/>
    </location>
</feature>
<dbReference type="EMBL" id="JALJOS010000063">
    <property type="protein sequence ID" value="KAK9817608.1"/>
    <property type="molecule type" value="Genomic_DNA"/>
</dbReference>
<dbReference type="Proteomes" id="UP001438707">
    <property type="component" value="Unassembled WGS sequence"/>
</dbReference>
<name>A0AAW1Q5M1_9CHLO</name>
<accession>A0AAW1Q5M1</accession>
<organism evidence="2 3">
    <name type="scientific">Apatococcus lobatus</name>
    <dbReference type="NCBI Taxonomy" id="904363"/>
    <lineage>
        <taxon>Eukaryota</taxon>
        <taxon>Viridiplantae</taxon>
        <taxon>Chlorophyta</taxon>
        <taxon>core chlorophytes</taxon>
        <taxon>Trebouxiophyceae</taxon>
        <taxon>Chlorellales</taxon>
        <taxon>Chlorellaceae</taxon>
        <taxon>Apatococcus</taxon>
    </lineage>
</organism>
<evidence type="ECO:0000256" key="1">
    <source>
        <dbReference type="SAM" id="MobiDB-lite"/>
    </source>
</evidence>
<reference evidence="2 3" key="1">
    <citation type="journal article" date="2024" name="Nat. Commun.">
        <title>Phylogenomics reveals the evolutionary origins of lichenization in chlorophyte algae.</title>
        <authorList>
            <person name="Puginier C."/>
            <person name="Libourel C."/>
            <person name="Otte J."/>
            <person name="Skaloud P."/>
            <person name="Haon M."/>
            <person name="Grisel S."/>
            <person name="Petersen M."/>
            <person name="Berrin J.G."/>
            <person name="Delaux P.M."/>
            <person name="Dal Grande F."/>
            <person name="Keller J."/>
        </authorList>
    </citation>
    <scope>NUCLEOTIDE SEQUENCE [LARGE SCALE GENOMIC DNA]</scope>
    <source>
        <strain evidence="2 3">SAG 2145</strain>
    </source>
</reference>
<evidence type="ECO:0000313" key="3">
    <source>
        <dbReference type="Proteomes" id="UP001438707"/>
    </source>
</evidence>
<dbReference type="AlphaFoldDB" id="A0AAW1Q5M1"/>
<feature type="region of interest" description="Disordered" evidence="1">
    <location>
        <begin position="675"/>
        <end position="744"/>
    </location>
</feature>
<keyword evidence="3" id="KW-1185">Reference proteome</keyword>
<gene>
    <name evidence="2" type="ORF">WJX74_001117</name>
</gene>
<feature type="compositionally biased region" description="Low complexity" evidence="1">
    <location>
        <begin position="728"/>
        <end position="743"/>
    </location>
</feature>
<feature type="region of interest" description="Disordered" evidence="1">
    <location>
        <begin position="409"/>
        <end position="428"/>
    </location>
</feature>
<feature type="compositionally biased region" description="Polar residues" evidence="1">
    <location>
        <begin position="303"/>
        <end position="314"/>
    </location>
</feature>